<evidence type="ECO:0000256" key="7">
    <source>
        <dbReference type="ARBA" id="ARBA00023136"/>
    </source>
</evidence>
<dbReference type="RefSeq" id="WP_198112418.1">
    <property type="nucleotide sequence ID" value="NZ_JAEDAK010000013.1"/>
</dbReference>
<keyword evidence="5 10" id="KW-0812">Transmembrane</keyword>
<dbReference type="Proteomes" id="UP000613266">
    <property type="component" value="Unassembled WGS sequence"/>
</dbReference>
<sequence>MSHTSLHRLSLLCQASLLALAASQVQAQAQAPAPAQDSQKLERVEITGSSIKRLDGETPLPVEVIKRGDIDKIGVTTAAELLQKLTANVGGLTDGASISDQSGGQRGFNGANLRGLGVSSTLVLLNGRRLANFASPGDDAGVDLNSIPAGAIQRVEVLKDGASAIYGTDAMGGVINFITRKDYQGADISVYALDTDQGGGGKKTLTVGGGIGDLKKDGFNAFATLDLQKLDALDASQRKFIREYSLPTSLPPQASSNSFPANVDLSSAQLTALNNFVRANPSTALKGTNPDGTWNPGGPNSGSRRVNFGKGSCTGAPNPNFVDGTSLGGREGCSYDYVAGSQIYPKADKQSVMGRVSFQLDEDNQLFAEGLLAKAQTDYAASPATARFRTSSGITLPTSLQAVTGVTGPVDFRFRLEDAGYRTSRVESDASRLVLGATGTLAGWDYDTALSQSVNKAKDTDLSGWVSLSRLESGIKSGAYNPFVNPSDRSAGKAFMESIRLDGAARISKGTSTSLDGKLTRALTQLDGGDLMLAMGAELRKEKTEFHATDVLKANDVNNDRSSSGELLQDTHHSRNVAGLFAELSAPISRQLEAQFALRHDRYDGVYDAASKKTSPDLSTTNPKLGISWKPVKQLLARASYGTGFRAPTVSEMFLPLRSGITASFVRDPVSEEVGQLPIDRYSNPELKPEKSKQASLGVVFEPSRNLSGSLDFWTIRKTDIISQIGEETIFITPALYNDPKVVKRDADGFVEYISVKKENRGKLNTSGLDISLNVRTDATDLGRFGAGLNGTLVTEYKFSTDPRSPLVDGLGKFKDDKAVQRWRHKINLDWDYGPVSLTVTNTYLAGYRDQNVEGLAAPAYDKRDVEAYSLWDLTGSYRFSPQLRVRAGVLNLLDTAPPFTNQSRYFQVTWDPTYGDPRGRSFFVSLNYALK</sequence>
<accession>A0A931J5I4</accession>
<keyword evidence="9 10" id="KW-0998">Cell outer membrane</keyword>
<keyword evidence="8 15" id="KW-0675">Receptor</keyword>
<keyword evidence="12" id="KW-0732">Signal</keyword>
<evidence type="ECO:0000313" key="15">
    <source>
        <dbReference type="EMBL" id="MBH9578651.1"/>
    </source>
</evidence>
<reference evidence="15" key="1">
    <citation type="submission" date="2020-12" db="EMBL/GenBank/DDBJ databases">
        <title>The genome sequence of Inhella sp. 1Y17.</title>
        <authorList>
            <person name="Liu Y."/>
        </authorList>
    </citation>
    <scope>NUCLEOTIDE SEQUENCE</scope>
    <source>
        <strain evidence="15">1Y17</strain>
    </source>
</reference>
<evidence type="ECO:0000256" key="4">
    <source>
        <dbReference type="ARBA" id="ARBA00022452"/>
    </source>
</evidence>
<comment type="similarity">
    <text evidence="2 10 11">Belongs to the TonB-dependent receptor family.</text>
</comment>
<evidence type="ECO:0000256" key="3">
    <source>
        <dbReference type="ARBA" id="ARBA00022448"/>
    </source>
</evidence>
<protein>
    <submittedName>
        <fullName evidence="15">TonB-dependent receptor</fullName>
    </submittedName>
</protein>
<dbReference type="Gene3D" id="2.40.170.20">
    <property type="entry name" value="TonB-dependent receptor, beta-barrel domain"/>
    <property type="match status" value="1"/>
</dbReference>
<dbReference type="InterPro" id="IPR036942">
    <property type="entry name" value="Beta-barrel_TonB_sf"/>
</dbReference>
<evidence type="ECO:0000256" key="11">
    <source>
        <dbReference type="RuleBase" id="RU003357"/>
    </source>
</evidence>
<evidence type="ECO:0000259" key="14">
    <source>
        <dbReference type="Pfam" id="PF07715"/>
    </source>
</evidence>
<evidence type="ECO:0000256" key="2">
    <source>
        <dbReference type="ARBA" id="ARBA00009810"/>
    </source>
</evidence>
<name>A0A931J5I4_9BURK</name>
<feature type="domain" description="TonB-dependent receptor plug" evidence="14">
    <location>
        <begin position="57"/>
        <end position="174"/>
    </location>
</feature>
<keyword evidence="3 10" id="KW-0813">Transport</keyword>
<dbReference type="InterPro" id="IPR039426">
    <property type="entry name" value="TonB-dep_rcpt-like"/>
</dbReference>
<dbReference type="Gene3D" id="2.170.130.10">
    <property type="entry name" value="TonB-dependent receptor, plug domain"/>
    <property type="match status" value="1"/>
</dbReference>
<dbReference type="InterPro" id="IPR012910">
    <property type="entry name" value="Plug_dom"/>
</dbReference>
<dbReference type="PROSITE" id="PS52016">
    <property type="entry name" value="TONB_DEPENDENT_REC_3"/>
    <property type="match status" value="1"/>
</dbReference>
<keyword evidence="4 10" id="KW-1134">Transmembrane beta strand</keyword>
<feature type="chain" id="PRO_5037853133" evidence="12">
    <location>
        <begin position="28"/>
        <end position="932"/>
    </location>
</feature>
<dbReference type="Pfam" id="PF00593">
    <property type="entry name" value="TonB_dep_Rec_b-barrel"/>
    <property type="match status" value="1"/>
</dbReference>
<evidence type="ECO:0000256" key="6">
    <source>
        <dbReference type="ARBA" id="ARBA00023077"/>
    </source>
</evidence>
<dbReference type="InterPro" id="IPR000531">
    <property type="entry name" value="Beta-barrel_TonB"/>
</dbReference>
<comment type="caution">
    <text evidence="15">The sequence shown here is derived from an EMBL/GenBank/DDBJ whole genome shotgun (WGS) entry which is preliminary data.</text>
</comment>
<dbReference type="Pfam" id="PF07715">
    <property type="entry name" value="Plug"/>
    <property type="match status" value="1"/>
</dbReference>
<evidence type="ECO:0000259" key="13">
    <source>
        <dbReference type="Pfam" id="PF00593"/>
    </source>
</evidence>
<proteinExistence type="inferred from homology"/>
<dbReference type="GO" id="GO:0009279">
    <property type="term" value="C:cell outer membrane"/>
    <property type="evidence" value="ECO:0007669"/>
    <property type="project" value="UniProtKB-SubCell"/>
</dbReference>
<evidence type="ECO:0000256" key="9">
    <source>
        <dbReference type="ARBA" id="ARBA00023237"/>
    </source>
</evidence>
<keyword evidence="7 10" id="KW-0472">Membrane</keyword>
<dbReference type="PANTHER" id="PTHR47234:SF2">
    <property type="entry name" value="TONB-DEPENDENT RECEPTOR"/>
    <property type="match status" value="1"/>
</dbReference>
<evidence type="ECO:0000313" key="16">
    <source>
        <dbReference type="Proteomes" id="UP000613266"/>
    </source>
</evidence>
<dbReference type="CDD" id="cd01347">
    <property type="entry name" value="ligand_gated_channel"/>
    <property type="match status" value="1"/>
</dbReference>
<dbReference type="EMBL" id="JAEDAK010000013">
    <property type="protein sequence ID" value="MBH9578651.1"/>
    <property type="molecule type" value="Genomic_DNA"/>
</dbReference>
<comment type="subcellular location">
    <subcellularLocation>
        <location evidence="1 10">Cell outer membrane</location>
        <topology evidence="1 10">Multi-pass membrane protein</topology>
    </subcellularLocation>
</comment>
<gene>
    <name evidence="15" type="ORF">I7X39_17300</name>
</gene>
<feature type="signal peptide" evidence="12">
    <location>
        <begin position="1"/>
        <end position="27"/>
    </location>
</feature>
<organism evidence="15 16">
    <name type="scientific">Inhella proteolytica</name>
    <dbReference type="NCBI Taxonomy" id="2795029"/>
    <lineage>
        <taxon>Bacteria</taxon>
        <taxon>Pseudomonadati</taxon>
        <taxon>Pseudomonadota</taxon>
        <taxon>Betaproteobacteria</taxon>
        <taxon>Burkholderiales</taxon>
        <taxon>Sphaerotilaceae</taxon>
        <taxon>Inhella</taxon>
    </lineage>
</organism>
<dbReference type="PANTHER" id="PTHR47234">
    <property type="match status" value="1"/>
</dbReference>
<evidence type="ECO:0000256" key="5">
    <source>
        <dbReference type="ARBA" id="ARBA00022692"/>
    </source>
</evidence>
<keyword evidence="16" id="KW-1185">Reference proteome</keyword>
<dbReference type="InterPro" id="IPR037066">
    <property type="entry name" value="Plug_dom_sf"/>
</dbReference>
<keyword evidence="6 11" id="KW-0798">TonB box</keyword>
<feature type="domain" description="TonB-dependent receptor-like beta-barrel" evidence="13">
    <location>
        <begin position="405"/>
        <end position="893"/>
    </location>
</feature>
<evidence type="ECO:0000256" key="10">
    <source>
        <dbReference type="PROSITE-ProRule" id="PRU01360"/>
    </source>
</evidence>
<evidence type="ECO:0000256" key="8">
    <source>
        <dbReference type="ARBA" id="ARBA00023170"/>
    </source>
</evidence>
<dbReference type="AlphaFoldDB" id="A0A931J5I4"/>
<evidence type="ECO:0000256" key="12">
    <source>
        <dbReference type="SAM" id="SignalP"/>
    </source>
</evidence>
<dbReference type="SUPFAM" id="SSF56935">
    <property type="entry name" value="Porins"/>
    <property type="match status" value="1"/>
</dbReference>
<evidence type="ECO:0000256" key="1">
    <source>
        <dbReference type="ARBA" id="ARBA00004571"/>
    </source>
</evidence>